<dbReference type="AlphaFoldDB" id="J5TBB3"/>
<dbReference type="HOGENOM" id="CLU_2484919_0_0_1"/>
<reference evidence="1 2" key="1">
    <citation type="journal article" date="2012" name="Eukaryot. Cell">
        <title>Draft genome sequence of CBS 2479, the standard type strain of Trichosporon asahii.</title>
        <authorList>
            <person name="Yang R.Y."/>
            <person name="Li H.T."/>
            <person name="Zhu H."/>
            <person name="Zhou G.P."/>
            <person name="Wang M."/>
            <person name="Wang L."/>
        </authorList>
    </citation>
    <scope>NUCLEOTIDE SEQUENCE [LARGE SCALE GENOMIC DNA]</scope>
    <source>
        <strain evidence="2">ATCC 90039 / CBS 2479 / JCM 2466 / KCTC 7840 / NCYC 2677 / UAMH 7654</strain>
    </source>
</reference>
<gene>
    <name evidence="1" type="ORF">A1Q1_00563</name>
</gene>
<dbReference type="RefSeq" id="XP_014181353.1">
    <property type="nucleotide sequence ID" value="XM_014325878.1"/>
</dbReference>
<protein>
    <submittedName>
        <fullName evidence="1">Uncharacterized protein</fullName>
    </submittedName>
</protein>
<evidence type="ECO:0000313" key="2">
    <source>
        <dbReference type="Proteomes" id="UP000002748"/>
    </source>
</evidence>
<proteinExistence type="predicted"/>
<sequence>MCPASTKHRTPRPCCAASRQRDLELAIKLHRRQIAQLKITHREEQCRHEHQAREMEAEIARLALEAALKAISILVNPSRAEAGESAD</sequence>
<dbReference type="GeneID" id="25984077"/>
<organism evidence="1 2">
    <name type="scientific">Trichosporon asahii var. asahii (strain ATCC 90039 / CBS 2479 / JCM 2466 / KCTC 7840 / NBRC 103889/ NCYC 2677 / UAMH 7654)</name>
    <name type="common">Yeast</name>
    <dbReference type="NCBI Taxonomy" id="1186058"/>
    <lineage>
        <taxon>Eukaryota</taxon>
        <taxon>Fungi</taxon>
        <taxon>Dikarya</taxon>
        <taxon>Basidiomycota</taxon>
        <taxon>Agaricomycotina</taxon>
        <taxon>Tremellomycetes</taxon>
        <taxon>Trichosporonales</taxon>
        <taxon>Trichosporonaceae</taxon>
        <taxon>Trichosporon</taxon>
    </lineage>
</organism>
<name>J5TBB3_TRIAS</name>
<accession>J5TBB3</accession>
<evidence type="ECO:0000313" key="1">
    <source>
        <dbReference type="EMBL" id="EJT50096.1"/>
    </source>
</evidence>
<dbReference type="KEGG" id="tasa:A1Q1_00563"/>
<dbReference type="EMBL" id="ALBS01000126">
    <property type="protein sequence ID" value="EJT50096.1"/>
    <property type="molecule type" value="Genomic_DNA"/>
</dbReference>
<comment type="caution">
    <text evidence="1">The sequence shown here is derived from an EMBL/GenBank/DDBJ whole genome shotgun (WGS) entry which is preliminary data.</text>
</comment>
<dbReference type="VEuPathDB" id="FungiDB:A1Q1_00563"/>
<dbReference type="Proteomes" id="UP000002748">
    <property type="component" value="Unassembled WGS sequence"/>
</dbReference>